<comment type="caution">
    <text evidence="2">The sequence shown here is derived from an EMBL/GenBank/DDBJ whole genome shotgun (WGS) entry which is preliminary data.</text>
</comment>
<feature type="non-terminal residue" evidence="2">
    <location>
        <position position="1"/>
    </location>
</feature>
<gene>
    <name evidence="2" type="primary">Luc7l3</name>
    <name evidence="2" type="ORF">L345_15375</name>
</gene>
<sequence length="147" mass="16766">MTERKKEREGGTETERERDDREGEIKRVMTEKERKRHREREGERETSDFLFSSTVSFRLALVCSSHKMDRGQKFAKSLNRAGGDLGGHLTIPDRWLSNLYLKTSPDGAPTTSGGQLFHWLIVLPLTPSSFVAAPQILEYWTPGPSFL</sequence>
<name>V8N9X9_OPHHA</name>
<protein>
    <submittedName>
        <fullName evidence="2">Luc7-like protein 3</fullName>
    </submittedName>
</protein>
<keyword evidence="3" id="KW-1185">Reference proteome</keyword>
<proteinExistence type="predicted"/>
<dbReference type="EMBL" id="AZIM01006137">
    <property type="protein sequence ID" value="ETE58900.1"/>
    <property type="molecule type" value="Genomic_DNA"/>
</dbReference>
<dbReference type="AlphaFoldDB" id="V8N9X9"/>
<feature type="region of interest" description="Disordered" evidence="1">
    <location>
        <begin position="1"/>
        <end position="45"/>
    </location>
</feature>
<evidence type="ECO:0000313" key="2">
    <source>
        <dbReference type="EMBL" id="ETE58900.1"/>
    </source>
</evidence>
<reference evidence="2 3" key="1">
    <citation type="journal article" date="2013" name="Proc. Natl. Acad. Sci. U.S.A.">
        <title>The king cobra genome reveals dynamic gene evolution and adaptation in the snake venom system.</title>
        <authorList>
            <person name="Vonk F.J."/>
            <person name="Casewell N.R."/>
            <person name="Henkel C.V."/>
            <person name="Heimberg A.M."/>
            <person name="Jansen H.J."/>
            <person name="McCleary R.J."/>
            <person name="Kerkkamp H.M."/>
            <person name="Vos R.A."/>
            <person name="Guerreiro I."/>
            <person name="Calvete J.J."/>
            <person name="Wuster W."/>
            <person name="Woods A.E."/>
            <person name="Logan J.M."/>
            <person name="Harrison R.A."/>
            <person name="Castoe T.A."/>
            <person name="de Koning A.P."/>
            <person name="Pollock D.D."/>
            <person name="Yandell M."/>
            <person name="Calderon D."/>
            <person name="Renjifo C."/>
            <person name="Currier R.B."/>
            <person name="Salgado D."/>
            <person name="Pla D."/>
            <person name="Sanz L."/>
            <person name="Hyder A.S."/>
            <person name="Ribeiro J.M."/>
            <person name="Arntzen J.W."/>
            <person name="van den Thillart G.E."/>
            <person name="Boetzer M."/>
            <person name="Pirovano W."/>
            <person name="Dirks R.P."/>
            <person name="Spaink H.P."/>
            <person name="Duboule D."/>
            <person name="McGlinn E."/>
            <person name="Kini R.M."/>
            <person name="Richardson M.K."/>
        </authorList>
    </citation>
    <scope>NUCLEOTIDE SEQUENCE</scope>
    <source>
        <tissue evidence="2">Blood</tissue>
    </source>
</reference>
<evidence type="ECO:0000313" key="3">
    <source>
        <dbReference type="Proteomes" id="UP000018936"/>
    </source>
</evidence>
<evidence type="ECO:0000256" key="1">
    <source>
        <dbReference type="SAM" id="MobiDB-lite"/>
    </source>
</evidence>
<accession>V8N9X9</accession>
<organism evidence="2 3">
    <name type="scientific">Ophiophagus hannah</name>
    <name type="common">King cobra</name>
    <name type="synonym">Naja hannah</name>
    <dbReference type="NCBI Taxonomy" id="8665"/>
    <lineage>
        <taxon>Eukaryota</taxon>
        <taxon>Metazoa</taxon>
        <taxon>Chordata</taxon>
        <taxon>Craniata</taxon>
        <taxon>Vertebrata</taxon>
        <taxon>Euteleostomi</taxon>
        <taxon>Lepidosauria</taxon>
        <taxon>Squamata</taxon>
        <taxon>Bifurcata</taxon>
        <taxon>Unidentata</taxon>
        <taxon>Episquamata</taxon>
        <taxon>Toxicofera</taxon>
        <taxon>Serpentes</taxon>
        <taxon>Colubroidea</taxon>
        <taxon>Elapidae</taxon>
        <taxon>Elapinae</taxon>
        <taxon>Ophiophagus</taxon>
    </lineage>
</organism>
<dbReference type="Proteomes" id="UP000018936">
    <property type="component" value="Unassembled WGS sequence"/>
</dbReference>